<organism evidence="2 3">
    <name type="scientific">Methylorubrum populi</name>
    <dbReference type="NCBI Taxonomy" id="223967"/>
    <lineage>
        <taxon>Bacteria</taxon>
        <taxon>Pseudomonadati</taxon>
        <taxon>Pseudomonadota</taxon>
        <taxon>Alphaproteobacteria</taxon>
        <taxon>Hyphomicrobiales</taxon>
        <taxon>Methylobacteriaceae</taxon>
        <taxon>Methylorubrum</taxon>
    </lineage>
</organism>
<dbReference type="RefSeq" id="WP_063987513.1">
    <property type="nucleotide sequence ID" value="NZ_AP014810.1"/>
</dbReference>
<dbReference type="InterPro" id="IPR036930">
    <property type="entry name" value="WGR_dom_sf"/>
</dbReference>
<dbReference type="AlphaFoldDB" id="A0A160PLE5"/>
<name>A0A160PLE5_9HYPH</name>
<dbReference type="EMBL" id="AP014810">
    <property type="protein sequence ID" value="BAU94036.1"/>
    <property type="molecule type" value="Genomic_DNA"/>
</dbReference>
<evidence type="ECO:0000313" key="2">
    <source>
        <dbReference type="EMBL" id="BAU94036.1"/>
    </source>
</evidence>
<dbReference type="Pfam" id="PF05406">
    <property type="entry name" value="WGR"/>
    <property type="match status" value="1"/>
</dbReference>
<dbReference type="SUPFAM" id="SSF142921">
    <property type="entry name" value="WGR domain-like"/>
    <property type="match status" value="1"/>
</dbReference>
<gene>
    <name evidence="2" type="ORF">MPPM_5431</name>
</gene>
<geneLocation type="plasmid" evidence="3">
    <name>pmppm01 dna</name>
</geneLocation>
<dbReference type="OrthoDB" id="5801306at2"/>
<evidence type="ECO:0000313" key="3">
    <source>
        <dbReference type="Proteomes" id="UP000218288"/>
    </source>
</evidence>
<dbReference type="Proteomes" id="UP000218288">
    <property type="component" value="Plasmid pMPPM01"/>
</dbReference>
<sequence>MIPVFSAHLEACDPAQNRWRSYRVEAGRDLFGTWVVAITFGRIGATRGRTVTYIAGDELGAQRLARACLQRRASAPRRIGVPYVTRELIDPEGWL</sequence>
<proteinExistence type="predicted"/>
<keyword evidence="2" id="KW-0614">Plasmid</keyword>
<dbReference type="InterPro" id="IPR049809">
    <property type="entry name" value="YehF/YfeS-like_WGR"/>
</dbReference>
<protein>
    <recommendedName>
        <fullName evidence="1">WGR domain-containing protein</fullName>
    </recommendedName>
</protein>
<evidence type="ECO:0000259" key="1">
    <source>
        <dbReference type="Pfam" id="PF05406"/>
    </source>
</evidence>
<dbReference type="InterPro" id="IPR008893">
    <property type="entry name" value="WGR_domain"/>
</dbReference>
<dbReference type="CDD" id="cd07996">
    <property type="entry name" value="WGR_MMR_like"/>
    <property type="match status" value="1"/>
</dbReference>
<accession>A0A160PLE5</accession>
<reference evidence="2 3" key="1">
    <citation type="journal article" date="2016" name="Genome Announc.">
        <title>Complete Genome Sequence of Methylobacterium populi P-1M, Isolated from Pink-Pigmented Household Biofilm.</title>
        <authorList>
            <person name="Morohoshi T."/>
            <person name="Ikeda T."/>
        </authorList>
    </citation>
    <scope>NUCLEOTIDE SEQUENCE [LARGE SCALE GENOMIC DNA]</scope>
    <source>
        <strain evidence="2 3">P-1M</strain>
        <plasmid evidence="3">Plasmid pmppm01 dna</plasmid>
    </source>
</reference>
<feature type="domain" description="WGR" evidence="1">
    <location>
        <begin position="6"/>
        <end position="68"/>
    </location>
</feature>